<evidence type="ECO:0000256" key="11">
    <source>
        <dbReference type="ARBA" id="ARBA00023136"/>
    </source>
</evidence>
<evidence type="ECO:0000256" key="7">
    <source>
        <dbReference type="ARBA" id="ARBA00022729"/>
    </source>
</evidence>
<comment type="subcellular location">
    <subcellularLocation>
        <location evidence="1">Cell outer membrane</location>
        <topology evidence="1">Multi-pass membrane protein</topology>
    </subcellularLocation>
</comment>
<keyword evidence="12" id="KW-0564">Palmitate</keyword>
<keyword evidence="20" id="KW-1185">Reference proteome</keyword>
<evidence type="ECO:0000256" key="6">
    <source>
        <dbReference type="ARBA" id="ARBA00022692"/>
    </source>
</evidence>
<dbReference type="RefSeq" id="WP_341695723.1">
    <property type="nucleotide sequence ID" value="NZ_JBBYHR010000002.1"/>
</dbReference>
<evidence type="ECO:0000256" key="3">
    <source>
        <dbReference type="ARBA" id="ARBA00022448"/>
    </source>
</evidence>
<dbReference type="PANTHER" id="PTHR33619:SF3">
    <property type="entry name" value="POLYSACCHARIDE EXPORT PROTEIN GFCE-RELATED"/>
    <property type="match status" value="1"/>
</dbReference>
<sequence>MLKKVIVFLTLALVVTSCASSKKILYLNNSGSEAEFEAVKYANLLQPDDNLLITVTADEPSLAAAFNIMYLSLQSSGLNNASNSSALTTYLINQNGEIDFPGLGIIKLAGLTRIDAEAKIRGLLAKHIANPGVNLRVMNFKVSVIGEVLRPGQLQMGSDRATILEAISMAGDMTIYGKRKEVMVIREKQGIKSINYVDLTDVNIVNSPFYYLSQNDVVYVKPNQTRVNSSVVGPNLTIGISAVSLLVTIIALSTR</sequence>
<dbReference type="InterPro" id="IPR054765">
    <property type="entry name" value="SLBB_dom"/>
</dbReference>
<keyword evidence="15" id="KW-1133">Transmembrane helix</keyword>
<keyword evidence="7 16" id="KW-0732">Signal</keyword>
<dbReference type="EMBL" id="JBBYHR010000002">
    <property type="protein sequence ID" value="MEL1243402.1"/>
    <property type="molecule type" value="Genomic_DNA"/>
</dbReference>
<evidence type="ECO:0000313" key="19">
    <source>
        <dbReference type="EMBL" id="MEL1243402.1"/>
    </source>
</evidence>
<feature type="signal peptide" evidence="16">
    <location>
        <begin position="1"/>
        <end position="19"/>
    </location>
</feature>
<dbReference type="PANTHER" id="PTHR33619">
    <property type="entry name" value="POLYSACCHARIDE EXPORT PROTEIN GFCE-RELATED"/>
    <property type="match status" value="1"/>
</dbReference>
<keyword evidence="8" id="KW-0625">Polysaccharide transport</keyword>
<dbReference type="Pfam" id="PF22461">
    <property type="entry name" value="SLBB_2"/>
    <property type="match status" value="1"/>
</dbReference>
<dbReference type="Pfam" id="PF02563">
    <property type="entry name" value="Poly_export"/>
    <property type="match status" value="1"/>
</dbReference>
<evidence type="ECO:0000256" key="2">
    <source>
        <dbReference type="ARBA" id="ARBA00009450"/>
    </source>
</evidence>
<keyword evidence="11 15" id="KW-0472">Membrane</keyword>
<feature type="transmembrane region" description="Helical" evidence="15">
    <location>
        <begin position="231"/>
        <end position="252"/>
    </location>
</feature>
<evidence type="ECO:0000256" key="9">
    <source>
        <dbReference type="ARBA" id="ARBA00023065"/>
    </source>
</evidence>
<evidence type="ECO:0000256" key="8">
    <source>
        <dbReference type="ARBA" id="ARBA00023047"/>
    </source>
</evidence>
<evidence type="ECO:0000259" key="18">
    <source>
        <dbReference type="Pfam" id="PF22461"/>
    </source>
</evidence>
<evidence type="ECO:0000256" key="12">
    <source>
        <dbReference type="ARBA" id="ARBA00023139"/>
    </source>
</evidence>
<dbReference type="Proteomes" id="UP001464555">
    <property type="component" value="Unassembled WGS sequence"/>
</dbReference>
<evidence type="ECO:0000256" key="16">
    <source>
        <dbReference type="SAM" id="SignalP"/>
    </source>
</evidence>
<feature type="domain" description="Polysaccharide export protein N-terminal" evidence="17">
    <location>
        <begin position="39"/>
        <end position="137"/>
    </location>
</feature>
<evidence type="ECO:0000256" key="15">
    <source>
        <dbReference type="SAM" id="Phobius"/>
    </source>
</evidence>
<comment type="similarity">
    <text evidence="2">Belongs to the BexD/CtrA/VexA family.</text>
</comment>
<feature type="chain" id="PRO_5046827874" evidence="16">
    <location>
        <begin position="20"/>
        <end position="255"/>
    </location>
</feature>
<evidence type="ECO:0000256" key="4">
    <source>
        <dbReference type="ARBA" id="ARBA00022452"/>
    </source>
</evidence>
<organism evidence="19 20">
    <name type="scientific">Flavobacterium arundinis</name>
    <dbReference type="NCBI Taxonomy" id="3139143"/>
    <lineage>
        <taxon>Bacteria</taxon>
        <taxon>Pseudomonadati</taxon>
        <taxon>Bacteroidota</taxon>
        <taxon>Flavobacteriia</taxon>
        <taxon>Flavobacteriales</taxon>
        <taxon>Flavobacteriaceae</taxon>
        <taxon>Flavobacterium</taxon>
    </lineage>
</organism>
<evidence type="ECO:0000256" key="10">
    <source>
        <dbReference type="ARBA" id="ARBA00023114"/>
    </source>
</evidence>
<keyword evidence="9" id="KW-0406">Ion transport</keyword>
<dbReference type="PROSITE" id="PS51257">
    <property type="entry name" value="PROKAR_LIPOPROTEIN"/>
    <property type="match status" value="1"/>
</dbReference>
<keyword evidence="14" id="KW-0449">Lipoprotein</keyword>
<dbReference type="InterPro" id="IPR003715">
    <property type="entry name" value="Poly_export_N"/>
</dbReference>
<accession>A0ABU9HTY2</accession>
<evidence type="ECO:0000256" key="14">
    <source>
        <dbReference type="ARBA" id="ARBA00023288"/>
    </source>
</evidence>
<keyword evidence="3" id="KW-0813">Transport</keyword>
<gene>
    <name evidence="19" type="ORF">AAEO56_03940</name>
</gene>
<keyword evidence="13" id="KW-0998">Cell outer membrane</keyword>
<name>A0ABU9HTY2_9FLAO</name>
<evidence type="ECO:0000256" key="5">
    <source>
        <dbReference type="ARBA" id="ARBA00022597"/>
    </source>
</evidence>
<protein>
    <submittedName>
        <fullName evidence="19">Polysaccharide biosynthesis/export family protein</fullName>
    </submittedName>
</protein>
<evidence type="ECO:0000259" key="17">
    <source>
        <dbReference type="Pfam" id="PF02563"/>
    </source>
</evidence>
<feature type="domain" description="SLBB" evidence="18">
    <location>
        <begin position="141"/>
        <end position="220"/>
    </location>
</feature>
<dbReference type="InterPro" id="IPR049712">
    <property type="entry name" value="Poly_export"/>
</dbReference>
<evidence type="ECO:0000256" key="13">
    <source>
        <dbReference type="ARBA" id="ARBA00023237"/>
    </source>
</evidence>
<keyword evidence="6 15" id="KW-0812">Transmembrane</keyword>
<keyword evidence="5" id="KW-0762">Sugar transport</keyword>
<keyword evidence="4" id="KW-1134">Transmembrane beta strand</keyword>
<reference evidence="19 20" key="1">
    <citation type="submission" date="2024-04" db="EMBL/GenBank/DDBJ databases">
        <title>Flavobacterium sp. DGU11 16S ribosomal RNA gene Genome sequencing and assembly.</title>
        <authorList>
            <person name="Park S."/>
        </authorList>
    </citation>
    <scope>NUCLEOTIDE SEQUENCE [LARGE SCALE GENOMIC DNA]</scope>
    <source>
        <strain evidence="19 20">DGU11</strain>
    </source>
</reference>
<evidence type="ECO:0000256" key="1">
    <source>
        <dbReference type="ARBA" id="ARBA00004571"/>
    </source>
</evidence>
<proteinExistence type="inferred from homology"/>
<keyword evidence="10" id="KW-0626">Porin</keyword>
<evidence type="ECO:0000313" key="20">
    <source>
        <dbReference type="Proteomes" id="UP001464555"/>
    </source>
</evidence>
<dbReference type="Gene3D" id="3.10.560.10">
    <property type="entry name" value="Outer membrane lipoprotein wza domain like"/>
    <property type="match status" value="1"/>
</dbReference>
<comment type="caution">
    <text evidence="19">The sequence shown here is derived from an EMBL/GenBank/DDBJ whole genome shotgun (WGS) entry which is preliminary data.</text>
</comment>